<keyword evidence="2" id="KW-0964">Secreted</keyword>
<dbReference type="CDD" id="cd19588">
    <property type="entry name" value="serpin_miropin-like"/>
    <property type="match status" value="1"/>
</dbReference>
<feature type="region of interest" description="Disordered" evidence="5">
    <location>
        <begin position="18"/>
        <end position="48"/>
    </location>
</feature>
<sequence length="428" mass="47384">MLGLAVLLALTACGGPGQGENGGELHLDKEQSKRHDSVNTSREVPELTEDERKRLLSAVNREMIEAQNRLGLSIHQQLVESSAEPNVMLSPYSITAALALAYNGSAGMTQEEMAGVLGWSGMDLDEINENNRHLKLLLEQGGGVLLNVANSVWHHQGVMLQQPYISAVRDSYGAEVRKTDLTSSQAVEEINSWVEEKTRGKISEILDEPPNAAAMLINAVYFNGNWKQAFDPSLTVKDSFKLPDGKLSEVQMMQQEERFAYKESEDWQAVRLPYGDGRMEMLILLPSEQSSLDIMHTALWENELEWREGFAMEKVDLALPKFKLEASAELSAALEQLGMRAAFQDQAADFSRMADNGADFFIGRVQHKVYIDVHEAGTEAAAVTGIEMQTSAAPPSEPVITHVDRPFFFAIEDRDTGAWLFMGSVNQP</sequence>
<dbReference type="OrthoDB" id="9764871at2"/>
<dbReference type="EMBL" id="NPBY01000029">
    <property type="protein sequence ID" value="PAD77662.1"/>
    <property type="molecule type" value="Genomic_DNA"/>
</dbReference>
<evidence type="ECO:0000256" key="1">
    <source>
        <dbReference type="ARBA" id="ARBA00004613"/>
    </source>
</evidence>
<dbReference type="GO" id="GO:0005615">
    <property type="term" value="C:extracellular space"/>
    <property type="evidence" value="ECO:0007669"/>
    <property type="project" value="InterPro"/>
</dbReference>
<dbReference type="Gene3D" id="3.30.497.10">
    <property type="entry name" value="Antithrombin, subunit I, domain 2"/>
    <property type="match status" value="1"/>
</dbReference>
<name>A0A268EX16_9BACL</name>
<dbReference type="SMART" id="SM00093">
    <property type="entry name" value="SERPIN"/>
    <property type="match status" value="1"/>
</dbReference>
<dbReference type="InterPro" id="IPR036186">
    <property type="entry name" value="Serpin_sf"/>
</dbReference>
<keyword evidence="3" id="KW-0732">Signal</keyword>
<feature type="compositionally biased region" description="Basic and acidic residues" evidence="5">
    <location>
        <begin position="23"/>
        <end position="37"/>
    </location>
</feature>
<dbReference type="AlphaFoldDB" id="A0A268EX16"/>
<dbReference type="InterPro" id="IPR042185">
    <property type="entry name" value="Serpin_sf_2"/>
</dbReference>
<dbReference type="GO" id="GO:0004867">
    <property type="term" value="F:serine-type endopeptidase inhibitor activity"/>
    <property type="evidence" value="ECO:0007669"/>
    <property type="project" value="InterPro"/>
</dbReference>
<gene>
    <name evidence="7" type="ORF">CHH67_09180</name>
</gene>
<feature type="domain" description="Serpin" evidence="6">
    <location>
        <begin position="72"/>
        <end position="428"/>
    </location>
</feature>
<dbReference type="InterPro" id="IPR042178">
    <property type="entry name" value="Serpin_sf_1"/>
</dbReference>
<dbReference type="FunFam" id="3.30.497.10:FF:000031">
    <property type="entry name" value="Putative salivary serpin"/>
    <property type="match status" value="1"/>
</dbReference>
<evidence type="ECO:0000313" key="8">
    <source>
        <dbReference type="Proteomes" id="UP000215596"/>
    </source>
</evidence>
<organism evidence="7 8">
    <name type="scientific">Paenibacillus campinasensis</name>
    <dbReference type="NCBI Taxonomy" id="66347"/>
    <lineage>
        <taxon>Bacteria</taxon>
        <taxon>Bacillati</taxon>
        <taxon>Bacillota</taxon>
        <taxon>Bacilli</taxon>
        <taxon>Bacillales</taxon>
        <taxon>Paenibacillaceae</taxon>
        <taxon>Paenibacillus</taxon>
    </lineage>
</organism>
<evidence type="ECO:0000259" key="6">
    <source>
        <dbReference type="SMART" id="SM00093"/>
    </source>
</evidence>
<evidence type="ECO:0000256" key="4">
    <source>
        <dbReference type="RuleBase" id="RU000411"/>
    </source>
</evidence>
<evidence type="ECO:0000256" key="5">
    <source>
        <dbReference type="SAM" id="MobiDB-lite"/>
    </source>
</evidence>
<comment type="caution">
    <text evidence="7">The sequence shown here is derived from an EMBL/GenBank/DDBJ whole genome shotgun (WGS) entry which is preliminary data.</text>
</comment>
<evidence type="ECO:0000313" key="7">
    <source>
        <dbReference type="EMBL" id="PAD77662.1"/>
    </source>
</evidence>
<dbReference type="InterPro" id="IPR000215">
    <property type="entry name" value="Serpin_fam"/>
</dbReference>
<evidence type="ECO:0000256" key="2">
    <source>
        <dbReference type="ARBA" id="ARBA00022525"/>
    </source>
</evidence>
<dbReference type="Gene3D" id="2.30.39.10">
    <property type="entry name" value="Alpha-1-antitrypsin, domain 1"/>
    <property type="match status" value="1"/>
</dbReference>
<dbReference type="Proteomes" id="UP000215596">
    <property type="component" value="Unassembled WGS sequence"/>
</dbReference>
<reference evidence="7 8" key="1">
    <citation type="submission" date="2017-07" db="EMBL/GenBank/DDBJ databases">
        <title>Isolation and whole genome analysis of endospore-forming bacteria from heroin.</title>
        <authorList>
            <person name="Kalinowski J."/>
            <person name="Ahrens B."/>
            <person name="Al-Dilaimi A."/>
            <person name="Winkler A."/>
            <person name="Wibberg D."/>
            <person name="Schleenbecker U."/>
            <person name="Ruckert C."/>
            <person name="Wolfel R."/>
            <person name="Grass G."/>
        </authorList>
    </citation>
    <scope>NUCLEOTIDE SEQUENCE [LARGE SCALE GENOMIC DNA]</scope>
    <source>
        <strain evidence="7 8">7537-G1</strain>
    </source>
</reference>
<protein>
    <submittedName>
        <fullName evidence="7">Proteinase inhibitor I4 serpin</fullName>
    </submittedName>
</protein>
<accession>A0A268EX16</accession>
<proteinExistence type="inferred from homology"/>
<dbReference type="SUPFAM" id="SSF56574">
    <property type="entry name" value="Serpins"/>
    <property type="match status" value="1"/>
</dbReference>
<comment type="similarity">
    <text evidence="4">Belongs to the serpin family.</text>
</comment>
<dbReference type="InterPro" id="IPR023796">
    <property type="entry name" value="Serpin_dom"/>
</dbReference>
<dbReference type="PANTHER" id="PTHR11461:SF211">
    <property type="entry name" value="GH10112P-RELATED"/>
    <property type="match status" value="1"/>
</dbReference>
<dbReference type="PANTHER" id="PTHR11461">
    <property type="entry name" value="SERINE PROTEASE INHIBITOR, SERPIN"/>
    <property type="match status" value="1"/>
</dbReference>
<dbReference type="Pfam" id="PF00079">
    <property type="entry name" value="Serpin"/>
    <property type="match status" value="1"/>
</dbReference>
<evidence type="ECO:0000256" key="3">
    <source>
        <dbReference type="ARBA" id="ARBA00022729"/>
    </source>
</evidence>
<comment type="subcellular location">
    <subcellularLocation>
        <location evidence="1">Secreted</location>
    </subcellularLocation>
</comment>